<keyword evidence="2" id="KW-1185">Reference proteome</keyword>
<evidence type="ECO:0000313" key="1">
    <source>
        <dbReference type="EMBL" id="NPT42775.1"/>
    </source>
</evidence>
<protein>
    <submittedName>
        <fullName evidence="1">Uncharacterized protein</fullName>
    </submittedName>
</protein>
<dbReference type="Proteomes" id="UP000652198">
    <property type="component" value="Unassembled WGS sequence"/>
</dbReference>
<sequence>MSLRNLKLFCGTQRIATLSSNDPRYVHRIAQAQPSITGEGYEHYP</sequence>
<organism evidence="1 2">
    <name type="scientific">Paraburkholderia solitsugae</name>
    <dbReference type="NCBI Taxonomy" id="2675748"/>
    <lineage>
        <taxon>Bacteria</taxon>
        <taxon>Pseudomonadati</taxon>
        <taxon>Pseudomonadota</taxon>
        <taxon>Betaproteobacteria</taxon>
        <taxon>Burkholderiales</taxon>
        <taxon>Burkholderiaceae</taxon>
        <taxon>Paraburkholderia</taxon>
    </lineage>
</organism>
<name>A0ABX2BRZ6_9BURK</name>
<evidence type="ECO:0000313" key="2">
    <source>
        <dbReference type="Proteomes" id="UP000652198"/>
    </source>
</evidence>
<dbReference type="RefSeq" id="WP_172311373.1">
    <property type="nucleotide sequence ID" value="NZ_WOEY01000065.1"/>
</dbReference>
<proteinExistence type="predicted"/>
<reference evidence="1 2" key="1">
    <citation type="submission" date="2019-11" db="EMBL/GenBank/DDBJ databases">
        <title>Metabolism of dissolved organic matter in forest soils.</title>
        <authorList>
            <person name="Cyle K.T."/>
            <person name="Wilhelm R.C."/>
            <person name="Martinez C.E."/>
        </authorList>
    </citation>
    <scope>NUCLEOTIDE SEQUENCE [LARGE SCALE GENOMIC DNA]</scope>
    <source>
        <strain evidence="1 2">1N</strain>
    </source>
</reference>
<accession>A0ABX2BRZ6</accession>
<gene>
    <name evidence="1" type="ORF">GNZ12_15945</name>
</gene>
<comment type="caution">
    <text evidence="1">The sequence shown here is derived from an EMBL/GenBank/DDBJ whole genome shotgun (WGS) entry which is preliminary data.</text>
</comment>
<dbReference type="EMBL" id="WOEY01000065">
    <property type="protein sequence ID" value="NPT42775.1"/>
    <property type="molecule type" value="Genomic_DNA"/>
</dbReference>